<gene>
    <name evidence="10" type="ORF">BZARG_348</name>
</gene>
<evidence type="ECO:0000256" key="7">
    <source>
        <dbReference type="SAM" id="Phobius"/>
    </source>
</evidence>
<dbReference type="Pfam" id="PF00924">
    <property type="entry name" value="MS_channel_2nd"/>
    <property type="match status" value="1"/>
</dbReference>
<dbReference type="GO" id="GO:0005886">
    <property type="term" value="C:plasma membrane"/>
    <property type="evidence" value="ECO:0007669"/>
    <property type="project" value="UniProtKB-SubCell"/>
</dbReference>
<dbReference type="SUPFAM" id="SSF50182">
    <property type="entry name" value="Sm-like ribonucleoproteins"/>
    <property type="match status" value="1"/>
</dbReference>
<evidence type="ECO:0000256" key="5">
    <source>
        <dbReference type="ARBA" id="ARBA00022989"/>
    </source>
</evidence>
<dbReference type="Proteomes" id="UP000003730">
    <property type="component" value="Unassembled WGS sequence"/>
</dbReference>
<dbReference type="EMBL" id="AFXZ01000002">
    <property type="protein sequence ID" value="EGV44906.1"/>
    <property type="molecule type" value="Genomic_DNA"/>
</dbReference>
<dbReference type="PATRIC" id="fig|1046627.3.peg.362"/>
<accession>G2E9Y7</accession>
<feature type="transmembrane region" description="Helical" evidence="7">
    <location>
        <begin position="90"/>
        <end position="120"/>
    </location>
</feature>
<feature type="domain" description="Mechanosensitive ion channel MscS" evidence="8">
    <location>
        <begin position="107"/>
        <end position="171"/>
    </location>
</feature>
<evidence type="ECO:0000313" key="10">
    <source>
        <dbReference type="EMBL" id="EGV44906.1"/>
    </source>
</evidence>
<keyword evidence="3" id="KW-1003">Cell membrane</keyword>
<dbReference type="eggNOG" id="COG0668">
    <property type="taxonomic scope" value="Bacteria"/>
</dbReference>
<reference evidence="10 11" key="1">
    <citation type="journal article" date="2008" name="Int. J. Syst. Evol. Microbiol.">
        <title>Bizionia argentinensis sp. nov., isolated from surface marine water in Antarctica.</title>
        <authorList>
            <person name="Bercovich A."/>
            <person name="Vazquez S.C."/>
            <person name="Yankilevich P."/>
            <person name="Coria S.H."/>
            <person name="Foti M."/>
            <person name="Hernandez E."/>
            <person name="Vidal A."/>
            <person name="Ruberto L."/>
            <person name="Melo C."/>
            <person name="Marenssi S."/>
            <person name="Criscuolo M."/>
            <person name="Memoli M."/>
            <person name="Arguelles M."/>
            <person name="Mac Cormack W.P."/>
        </authorList>
    </citation>
    <scope>NUCLEOTIDE SEQUENCE [LARGE SCALE GENOMIC DNA]</scope>
    <source>
        <strain evidence="10 11">JUB59</strain>
    </source>
</reference>
<dbReference type="SUPFAM" id="SSF82861">
    <property type="entry name" value="Mechanosensitive channel protein MscS (YggB), transmembrane region"/>
    <property type="match status" value="1"/>
</dbReference>
<protein>
    <submittedName>
        <fullName evidence="10">Mechanosensitive ion channel family protein</fullName>
    </submittedName>
</protein>
<evidence type="ECO:0000256" key="6">
    <source>
        <dbReference type="ARBA" id="ARBA00023136"/>
    </source>
</evidence>
<dbReference type="RefSeq" id="WP_008634492.1">
    <property type="nucleotide sequence ID" value="NZ_AFXZ01000002.1"/>
</dbReference>
<dbReference type="InterPro" id="IPR023408">
    <property type="entry name" value="MscS_beta-dom_sf"/>
</dbReference>
<dbReference type="OrthoDB" id="9809206at2"/>
<evidence type="ECO:0000259" key="8">
    <source>
        <dbReference type="Pfam" id="PF00924"/>
    </source>
</evidence>
<dbReference type="InterPro" id="IPR010920">
    <property type="entry name" value="LSM_dom_sf"/>
</dbReference>
<dbReference type="InterPro" id="IPR006685">
    <property type="entry name" value="MscS_channel_2nd"/>
</dbReference>
<feature type="domain" description="Mechanosensitive ion channel MscS C-terminal" evidence="9">
    <location>
        <begin position="179"/>
        <end position="261"/>
    </location>
</feature>
<evidence type="ECO:0000256" key="1">
    <source>
        <dbReference type="ARBA" id="ARBA00004651"/>
    </source>
</evidence>
<sequence length="274" mass="31165">MNESIWTKLKDALLKFLIDFGPNVIYAAVALFFGLFVIKFTMRLLRTFMNKSHMEPTLKTFIQSLSIFVLYALLIFVVGTILGIEASSFMAMFGAAALAIGFALQGSLANFAGGVLILAFKPFKINDLVYINDHLGYVQQIDILYTRIKTFDGRLITLPNGKVANDDMDNRSIEPYRRIEIDLNFSFDEDFDELREIITNALKVHPDLVKGEPIQVWLTGMGDYAMKVSARCWSTSDDFWNVYFEQMEAVKKALDKNDIHLAIPKRLVYQGDKN</sequence>
<keyword evidence="11" id="KW-1185">Reference proteome</keyword>
<keyword evidence="6 7" id="KW-0472">Membrane</keyword>
<name>G2E9Y7_9FLAO</name>
<keyword evidence="5 7" id="KW-1133">Transmembrane helix</keyword>
<comment type="caution">
    <text evidence="10">The sequence shown here is derived from an EMBL/GenBank/DDBJ whole genome shotgun (WGS) entry which is preliminary data.</text>
</comment>
<dbReference type="InterPro" id="IPR011066">
    <property type="entry name" value="MscS_channel_C_sf"/>
</dbReference>
<proteinExistence type="inferred from homology"/>
<evidence type="ECO:0000256" key="2">
    <source>
        <dbReference type="ARBA" id="ARBA00008017"/>
    </source>
</evidence>
<dbReference type="InterPro" id="IPR049278">
    <property type="entry name" value="MS_channel_C"/>
</dbReference>
<dbReference type="InterPro" id="IPR045275">
    <property type="entry name" value="MscS_archaea/bacteria_type"/>
</dbReference>
<dbReference type="Gene3D" id="2.30.30.60">
    <property type="match status" value="1"/>
</dbReference>
<evidence type="ECO:0000256" key="3">
    <source>
        <dbReference type="ARBA" id="ARBA00022475"/>
    </source>
</evidence>
<dbReference type="GO" id="GO:0008381">
    <property type="term" value="F:mechanosensitive monoatomic ion channel activity"/>
    <property type="evidence" value="ECO:0007669"/>
    <property type="project" value="InterPro"/>
</dbReference>
<dbReference type="PANTHER" id="PTHR30221:SF1">
    <property type="entry name" value="SMALL-CONDUCTANCE MECHANOSENSITIVE CHANNEL"/>
    <property type="match status" value="1"/>
</dbReference>
<dbReference type="Pfam" id="PF05552">
    <property type="entry name" value="MS_channel_1st_1"/>
    <property type="match status" value="1"/>
</dbReference>
<comment type="subcellular location">
    <subcellularLocation>
        <location evidence="1">Cell membrane</location>
        <topology evidence="1">Multi-pass membrane protein</topology>
    </subcellularLocation>
</comment>
<dbReference type="Gene3D" id="1.10.287.1260">
    <property type="match status" value="1"/>
</dbReference>
<dbReference type="Gene3D" id="3.30.70.100">
    <property type="match status" value="1"/>
</dbReference>
<dbReference type="AlphaFoldDB" id="G2E9Y7"/>
<feature type="transmembrane region" description="Helical" evidence="7">
    <location>
        <begin position="61"/>
        <end position="84"/>
    </location>
</feature>
<dbReference type="STRING" id="1046627.BZARG_348"/>
<evidence type="ECO:0000313" key="11">
    <source>
        <dbReference type="Proteomes" id="UP000003730"/>
    </source>
</evidence>
<evidence type="ECO:0000259" key="9">
    <source>
        <dbReference type="Pfam" id="PF21082"/>
    </source>
</evidence>
<keyword evidence="4 7" id="KW-0812">Transmembrane</keyword>
<comment type="similarity">
    <text evidence="2">Belongs to the MscS (TC 1.A.23) family.</text>
</comment>
<dbReference type="Pfam" id="PF21082">
    <property type="entry name" value="MS_channel_3rd"/>
    <property type="match status" value="1"/>
</dbReference>
<feature type="transmembrane region" description="Helical" evidence="7">
    <location>
        <begin position="20"/>
        <end position="40"/>
    </location>
</feature>
<organism evidence="10 11">
    <name type="scientific">Bizionia argentinensis JUB59</name>
    <dbReference type="NCBI Taxonomy" id="1046627"/>
    <lineage>
        <taxon>Bacteria</taxon>
        <taxon>Pseudomonadati</taxon>
        <taxon>Bacteroidota</taxon>
        <taxon>Flavobacteriia</taxon>
        <taxon>Flavobacteriales</taxon>
        <taxon>Flavobacteriaceae</taxon>
        <taxon>Bizionia</taxon>
    </lineage>
</organism>
<dbReference type="SUPFAM" id="SSF82689">
    <property type="entry name" value="Mechanosensitive channel protein MscS (YggB), C-terminal domain"/>
    <property type="match status" value="1"/>
</dbReference>
<dbReference type="InterPro" id="IPR011014">
    <property type="entry name" value="MscS_channel_TM-2"/>
</dbReference>
<dbReference type="InterPro" id="IPR008910">
    <property type="entry name" value="MSC_TM_helix"/>
</dbReference>
<evidence type="ECO:0000256" key="4">
    <source>
        <dbReference type="ARBA" id="ARBA00022692"/>
    </source>
</evidence>
<dbReference type="PANTHER" id="PTHR30221">
    <property type="entry name" value="SMALL-CONDUCTANCE MECHANOSENSITIVE CHANNEL"/>
    <property type="match status" value="1"/>
</dbReference>